<name>A0AAV7VKY1_PLEWA</name>
<evidence type="ECO:0000313" key="3">
    <source>
        <dbReference type="Proteomes" id="UP001066276"/>
    </source>
</evidence>
<evidence type="ECO:0000256" key="1">
    <source>
        <dbReference type="SAM" id="MobiDB-lite"/>
    </source>
</evidence>
<keyword evidence="3" id="KW-1185">Reference proteome</keyword>
<evidence type="ECO:0000313" key="2">
    <source>
        <dbReference type="EMBL" id="KAJ1200807.1"/>
    </source>
</evidence>
<dbReference type="AlphaFoldDB" id="A0AAV7VKY1"/>
<feature type="compositionally biased region" description="Basic and acidic residues" evidence="1">
    <location>
        <begin position="1"/>
        <end position="21"/>
    </location>
</feature>
<feature type="region of interest" description="Disordered" evidence="1">
    <location>
        <begin position="48"/>
        <end position="70"/>
    </location>
</feature>
<sequence length="70" mass="7712">MQAPEAAHERQRRCDLRESRIRGPGGGEINNPATLWGERGLSREIRVSCNSSQSDTAGDAENKQHLLARA</sequence>
<proteinExistence type="predicted"/>
<organism evidence="2 3">
    <name type="scientific">Pleurodeles waltl</name>
    <name type="common">Iberian ribbed newt</name>
    <dbReference type="NCBI Taxonomy" id="8319"/>
    <lineage>
        <taxon>Eukaryota</taxon>
        <taxon>Metazoa</taxon>
        <taxon>Chordata</taxon>
        <taxon>Craniata</taxon>
        <taxon>Vertebrata</taxon>
        <taxon>Euteleostomi</taxon>
        <taxon>Amphibia</taxon>
        <taxon>Batrachia</taxon>
        <taxon>Caudata</taxon>
        <taxon>Salamandroidea</taxon>
        <taxon>Salamandridae</taxon>
        <taxon>Pleurodelinae</taxon>
        <taxon>Pleurodeles</taxon>
    </lineage>
</organism>
<protein>
    <submittedName>
        <fullName evidence="2">Uncharacterized protein</fullName>
    </submittedName>
</protein>
<dbReference type="EMBL" id="JANPWB010000003">
    <property type="protein sequence ID" value="KAJ1200807.1"/>
    <property type="molecule type" value="Genomic_DNA"/>
</dbReference>
<comment type="caution">
    <text evidence="2">The sequence shown here is derived from an EMBL/GenBank/DDBJ whole genome shotgun (WGS) entry which is preliminary data.</text>
</comment>
<accession>A0AAV7VKY1</accession>
<gene>
    <name evidence="2" type="ORF">NDU88_004628</name>
</gene>
<reference evidence="2" key="1">
    <citation type="journal article" date="2022" name="bioRxiv">
        <title>Sequencing and chromosome-scale assembly of the giantPleurodeles waltlgenome.</title>
        <authorList>
            <person name="Brown T."/>
            <person name="Elewa A."/>
            <person name="Iarovenko S."/>
            <person name="Subramanian E."/>
            <person name="Araus A.J."/>
            <person name="Petzold A."/>
            <person name="Susuki M."/>
            <person name="Suzuki K.-i.T."/>
            <person name="Hayashi T."/>
            <person name="Toyoda A."/>
            <person name="Oliveira C."/>
            <person name="Osipova E."/>
            <person name="Leigh N.D."/>
            <person name="Simon A."/>
            <person name="Yun M.H."/>
        </authorList>
    </citation>
    <scope>NUCLEOTIDE SEQUENCE</scope>
    <source>
        <strain evidence="2">20211129_DDA</strain>
        <tissue evidence="2">Liver</tissue>
    </source>
</reference>
<dbReference type="Proteomes" id="UP001066276">
    <property type="component" value="Chromosome 2_1"/>
</dbReference>
<feature type="region of interest" description="Disordered" evidence="1">
    <location>
        <begin position="1"/>
        <end position="34"/>
    </location>
</feature>